<protein>
    <submittedName>
        <fullName evidence="1">Uncharacterized protein</fullName>
    </submittedName>
</protein>
<dbReference type="EMBL" id="CM042017">
    <property type="protein sequence ID" value="KAI3689967.1"/>
    <property type="molecule type" value="Genomic_DNA"/>
</dbReference>
<dbReference type="Proteomes" id="UP001055811">
    <property type="component" value="Linkage Group LG09"/>
</dbReference>
<evidence type="ECO:0000313" key="1">
    <source>
        <dbReference type="EMBL" id="KAI3689967.1"/>
    </source>
</evidence>
<keyword evidence="2" id="KW-1185">Reference proteome</keyword>
<organism evidence="1 2">
    <name type="scientific">Cichorium intybus</name>
    <name type="common">Chicory</name>
    <dbReference type="NCBI Taxonomy" id="13427"/>
    <lineage>
        <taxon>Eukaryota</taxon>
        <taxon>Viridiplantae</taxon>
        <taxon>Streptophyta</taxon>
        <taxon>Embryophyta</taxon>
        <taxon>Tracheophyta</taxon>
        <taxon>Spermatophyta</taxon>
        <taxon>Magnoliopsida</taxon>
        <taxon>eudicotyledons</taxon>
        <taxon>Gunneridae</taxon>
        <taxon>Pentapetalae</taxon>
        <taxon>asterids</taxon>
        <taxon>campanulids</taxon>
        <taxon>Asterales</taxon>
        <taxon>Asteraceae</taxon>
        <taxon>Cichorioideae</taxon>
        <taxon>Cichorieae</taxon>
        <taxon>Cichoriinae</taxon>
        <taxon>Cichorium</taxon>
    </lineage>
</organism>
<evidence type="ECO:0000313" key="2">
    <source>
        <dbReference type="Proteomes" id="UP001055811"/>
    </source>
</evidence>
<name>A0ACB8YXE9_CICIN</name>
<sequence>MLEYFWDICLSMIYILYEVVTAKACDLSPLSLYLSLSLYHSLASRGRRNPLLHTDPRSSSIHPSIVLIRTGADS</sequence>
<accession>A0ACB8YXE9</accession>
<proteinExistence type="predicted"/>
<reference evidence="2" key="1">
    <citation type="journal article" date="2022" name="Mol. Ecol. Resour.">
        <title>The genomes of chicory, endive, great burdock and yacon provide insights into Asteraceae palaeo-polyploidization history and plant inulin production.</title>
        <authorList>
            <person name="Fan W."/>
            <person name="Wang S."/>
            <person name="Wang H."/>
            <person name="Wang A."/>
            <person name="Jiang F."/>
            <person name="Liu H."/>
            <person name="Zhao H."/>
            <person name="Xu D."/>
            <person name="Zhang Y."/>
        </authorList>
    </citation>
    <scope>NUCLEOTIDE SEQUENCE [LARGE SCALE GENOMIC DNA]</scope>
    <source>
        <strain evidence="2">cv. Punajuju</strain>
    </source>
</reference>
<gene>
    <name evidence="1" type="ORF">L2E82_47939</name>
</gene>
<reference evidence="1 2" key="2">
    <citation type="journal article" date="2022" name="Mol. Ecol. Resour.">
        <title>The genomes of chicory, endive, great burdock and yacon provide insights into Asteraceae paleo-polyploidization history and plant inulin production.</title>
        <authorList>
            <person name="Fan W."/>
            <person name="Wang S."/>
            <person name="Wang H."/>
            <person name="Wang A."/>
            <person name="Jiang F."/>
            <person name="Liu H."/>
            <person name="Zhao H."/>
            <person name="Xu D."/>
            <person name="Zhang Y."/>
        </authorList>
    </citation>
    <scope>NUCLEOTIDE SEQUENCE [LARGE SCALE GENOMIC DNA]</scope>
    <source>
        <strain evidence="2">cv. Punajuju</strain>
        <tissue evidence="1">Leaves</tissue>
    </source>
</reference>
<comment type="caution">
    <text evidence="1">The sequence shown here is derived from an EMBL/GenBank/DDBJ whole genome shotgun (WGS) entry which is preliminary data.</text>
</comment>